<reference evidence="3" key="1">
    <citation type="journal article" date="2019" name="Int. J. Syst. Evol. Microbiol.">
        <title>The Global Catalogue of Microorganisms (GCM) 10K type strain sequencing project: providing services to taxonomists for standard genome sequencing and annotation.</title>
        <authorList>
            <consortium name="The Broad Institute Genomics Platform"/>
            <consortium name="The Broad Institute Genome Sequencing Center for Infectious Disease"/>
            <person name="Wu L."/>
            <person name="Ma J."/>
        </authorList>
    </citation>
    <scope>NUCLEOTIDE SEQUENCE [LARGE SCALE GENOMIC DNA]</scope>
    <source>
        <strain evidence="3">JCM 18283</strain>
    </source>
</reference>
<dbReference type="InterPro" id="IPR052917">
    <property type="entry name" value="Stress-Dev_Protein"/>
</dbReference>
<evidence type="ECO:0000313" key="2">
    <source>
        <dbReference type="EMBL" id="GAA4908148.1"/>
    </source>
</evidence>
<sequence length="193" mass="21670">MGCYETLLTRKTFYTMDSINANQPEDNIENLEGNEAWKKLKQLAEKADTCFFCSNIKTGLPFSTRPMSPQKIDDNGDMWFLSANDSHKNEEIAADPFVQLLFQGSSYSGFLNVYGIAEISEDKSKIDELWDPVLKVWFTEGKSDPRISIIKVTPTQGHYWDNKHGNAIAFVKQIAGAIMGTTIDDSIEGDLKA</sequence>
<feature type="domain" description="General stress protein FMN-binding split barrel" evidence="1">
    <location>
        <begin position="36"/>
        <end position="184"/>
    </location>
</feature>
<proteinExistence type="predicted"/>
<name>A0ABP9FML5_9SPHI</name>
<dbReference type="PANTHER" id="PTHR34818">
    <property type="entry name" value="PROTEIN BLI-3"/>
    <property type="match status" value="1"/>
</dbReference>
<dbReference type="Gene3D" id="2.30.110.10">
    <property type="entry name" value="Electron Transport, Fmn-binding Protein, Chain A"/>
    <property type="match status" value="1"/>
</dbReference>
<comment type="caution">
    <text evidence="2">The sequence shown here is derived from an EMBL/GenBank/DDBJ whole genome shotgun (WGS) entry which is preliminary data.</text>
</comment>
<dbReference type="PANTHER" id="PTHR34818:SF1">
    <property type="entry name" value="PROTEIN BLI-3"/>
    <property type="match status" value="1"/>
</dbReference>
<dbReference type="Pfam" id="PF16242">
    <property type="entry name" value="Pyrid_ox_like"/>
    <property type="match status" value="1"/>
</dbReference>
<organism evidence="2 3">
    <name type="scientific">Mucilaginibacter defluvii</name>
    <dbReference type="NCBI Taxonomy" id="1196019"/>
    <lineage>
        <taxon>Bacteria</taxon>
        <taxon>Pseudomonadati</taxon>
        <taxon>Bacteroidota</taxon>
        <taxon>Sphingobacteriia</taxon>
        <taxon>Sphingobacteriales</taxon>
        <taxon>Sphingobacteriaceae</taxon>
        <taxon>Mucilaginibacter</taxon>
    </lineage>
</organism>
<evidence type="ECO:0000259" key="1">
    <source>
        <dbReference type="Pfam" id="PF16242"/>
    </source>
</evidence>
<dbReference type="SUPFAM" id="SSF50475">
    <property type="entry name" value="FMN-binding split barrel"/>
    <property type="match status" value="1"/>
</dbReference>
<dbReference type="InterPro" id="IPR038725">
    <property type="entry name" value="YdaG_split_barrel_FMN-bd"/>
</dbReference>
<keyword evidence="3" id="KW-1185">Reference proteome</keyword>
<accession>A0ABP9FML5</accession>
<dbReference type="EMBL" id="BAABJI010000001">
    <property type="protein sequence ID" value="GAA4908148.1"/>
    <property type="molecule type" value="Genomic_DNA"/>
</dbReference>
<evidence type="ECO:0000313" key="3">
    <source>
        <dbReference type="Proteomes" id="UP001501436"/>
    </source>
</evidence>
<dbReference type="InterPro" id="IPR012349">
    <property type="entry name" value="Split_barrel_FMN-bd"/>
</dbReference>
<gene>
    <name evidence="2" type="ORF">GCM10023313_08810</name>
</gene>
<dbReference type="Proteomes" id="UP001501436">
    <property type="component" value="Unassembled WGS sequence"/>
</dbReference>
<protein>
    <submittedName>
        <fullName evidence="2">Pyridoxamine 5'-phosphate oxidase family protein</fullName>
    </submittedName>
</protein>